<keyword evidence="4" id="KW-1185">Reference proteome</keyword>
<dbReference type="Gene3D" id="3.40.30.10">
    <property type="entry name" value="Glutaredoxin"/>
    <property type="match status" value="1"/>
</dbReference>
<dbReference type="RefSeq" id="WP_135443163.1">
    <property type="nucleotide sequence ID" value="NZ_SRLE01000006.1"/>
</dbReference>
<protein>
    <recommendedName>
        <fullName evidence="2">Hydrogenase expression/formation protein</fullName>
    </recommendedName>
</protein>
<evidence type="ECO:0000256" key="1">
    <source>
        <dbReference type="ARBA" id="ARBA00009004"/>
    </source>
</evidence>
<proteinExistence type="inferred from homology"/>
<dbReference type="CDD" id="cd02965">
    <property type="entry name" value="HyaE"/>
    <property type="match status" value="1"/>
</dbReference>
<comment type="caution">
    <text evidence="3">The sequence shown here is derived from an EMBL/GenBank/DDBJ whole genome shotgun (WGS) entry which is preliminary data.</text>
</comment>
<dbReference type="InterPro" id="IPR010893">
    <property type="entry name" value="NiFe-hyd_mat_HyaE"/>
</dbReference>
<name>A0A4Z0M4N0_9GAMM</name>
<dbReference type="PIRSF" id="PIRSF038934">
    <property type="entry name" value="HyaE_HupG"/>
    <property type="match status" value="1"/>
</dbReference>
<dbReference type="Pfam" id="PF07449">
    <property type="entry name" value="HyaE"/>
    <property type="match status" value="1"/>
</dbReference>
<gene>
    <name evidence="3" type="ORF">E4634_09425</name>
</gene>
<organism evidence="3 4">
    <name type="scientific">Mangrovimicrobium sediminis</name>
    <dbReference type="NCBI Taxonomy" id="2562682"/>
    <lineage>
        <taxon>Bacteria</taxon>
        <taxon>Pseudomonadati</taxon>
        <taxon>Pseudomonadota</taxon>
        <taxon>Gammaproteobacteria</taxon>
        <taxon>Cellvibrionales</taxon>
        <taxon>Halieaceae</taxon>
        <taxon>Mangrovimicrobium</taxon>
    </lineage>
</organism>
<reference evidence="3 4" key="1">
    <citation type="submission" date="2019-04" db="EMBL/GenBank/DDBJ databases">
        <title>Taxonomy of novel Haliea sp. from mangrove soil of West Coast of India.</title>
        <authorList>
            <person name="Verma A."/>
            <person name="Kumar P."/>
            <person name="Krishnamurthi S."/>
        </authorList>
    </citation>
    <scope>NUCLEOTIDE SEQUENCE [LARGE SCALE GENOMIC DNA]</scope>
    <source>
        <strain evidence="3 4">SAOS-164</strain>
    </source>
</reference>
<dbReference type="EMBL" id="SRLE01000006">
    <property type="protein sequence ID" value="TGD74328.1"/>
    <property type="molecule type" value="Genomic_DNA"/>
</dbReference>
<dbReference type="SUPFAM" id="SSF52833">
    <property type="entry name" value="Thioredoxin-like"/>
    <property type="match status" value="1"/>
</dbReference>
<evidence type="ECO:0000256" key="2">
    <source>
        <dbReference type="PIRNR" id="PIRNR038934"/>
    </source>
</evidence>
<evidence type="ECO:0000313" key="4">
    <source>
        <dbReference type="Proteomes" id="UP000298050"/>
    </source>
</evidence>
<sequence>MPSPIVENMLERHGYPRLDEAALAPFLAAHPRAVLFFCAEPQKYPESNDVAMVLPELVKEFDGLAAAIVAADFEQALQARFDFTVWPALAFFNEGNYCGAITGIQNWEDYLQRIPALLDAADGGMIPAVNV</sequence>
<comment type="similarity">
    <text evidence="1 2">Belongs to the HupG/HyaE family.</text>
</comment>
<evidence type="ECO:0000313" key="3">
    <source>
        <dbReference type="EMBL" id="TGD74328.1"/>
    </source>
</evidence>
<dbReference type="InterPro" id="IPR036249">
    <property type="entry name" value="Thioredoxin-like_sf"/>
</dbReference>
<dbReference type="Proteomes" id="UP000298050">
    <property type="component" value="Unassembled WGS sequence"/>
</dbReference>
<dbReference type="AlphaFoldDB" id="A0A4Z0M4N0"/>
<accession>A0A4Z0M4N0</accession>
<dbReference type="OrthoDB" id="6560050at2"/>